<dbReference type="OrthoDB" id="3248549at2759"/>
<dbReference type="Proteomes" id="UP000772434">
    <property type="component" value="Unassembled WGS sequence"/>
</dbReference>
<feature type="non-terminal residue" evidence="6">
    <location>
        <position position="1"/>
    </location>
</feature>
<keyword evidence="1" id="KW-0808">Transferase</keyword>
<dbReference type="SMART" id="SM00219">
    <property type="entry name" value="TyrKc"/>
    <property type="match status" value="1"/>
</dbReference>
<proteinExistence type="predicted"/>
<evidence type="ECO:0000256" key="4">
    <source>
        <dbReference type="ARBA" id="ARBA00022840"/>
    </source>
</evidence>
<organism evidence="6 7">
    <name type="scientific">Rhodocollybia butyracea</name>
    <dbReference type="NCBI Taxonomy" id="206335"/>
    <lineage>
        <taxon>Eukaryota</taxon>
        <taxon>Fungi</taxon>
        <taxon>Dikarya</taxon>
        <taxon>Basidiomycota</taxon>
        <taxon>Agaricomycotina</taxon>
        <taxon>Agaricomycetes</taxon>
        <taxon>Agaricomycetidae</taxon>
        <taxon>Agaricales</taxon>
        <taxon>Marasmiineae</taxon>
        <taxon>Omphalotaceae</taxon>
        <taxon>Rhodocollybia</taxon>
    </lineage>
</organism>
<dbReference type="PROSITE" id="PS50011">
    <property type="entry name" value="PROTEIN_KINASE_DOM"/>
    <property type="match status" value="1"/>
</dbReference>
<gene>
    <name evidence="6" type="ORF">BDP27DRAFT_1194019</name>
</gene>
<dbReference type="SUPFAM" id="SSF56112">
    <property type="entry name" value="Protein kinase-like (PK-like)"/>
    <property type="match status" value="1"/>
</dbReference>
<protein>
    <submittedName>
        <fullName evidence="6">Kinase-like domain-containing protein</fullName>
    </submittedName>
</protein>
<dbReference type="InterPro" id="IPR000719">
    <property type="entry name" value="Prot_kinase_dom"/>
</dbReference>
<keyword evidence="7" id="KW-1185">Reference proteome</keyword>
<sequence>DIAAGIYYLHSQDPPIVHGDIRGVSIMGCQANILVTDDLRCCLADFGLSVISTESQAWTIATSSSFLKGAIHWLAPEYISPDTSPKAPHTSRDIYAFGCTIVEILTRKVPFHNCPSETAVLLSLLNGQRPTRPENVWCPDRLWGLAVQCWEQDSRNRPSAHAIHIILQR</sequence>
<evidence type="ECO:0000256" key="3">
    <source>
        <dbReference type="ARBA" id="ARBA00022777"/>
    </source>
</evidence>
<evidence type="ECO:0000313" key="7">
    <source>
        <dbReference type="Proteomes" id="UP000772434"/>
    </source>
</evidence>
<keyword evidence="4" id="KW-0067">ATP-binding</keyword>
<dbReference type="GO" id="GO:0005524">
    <property type="term" value="F:ATP binding"/>
    <property type="evidence" value="ECO:0007669"/>
    <property type="project" value="UniProtKB-KW"/>
</dbReference>
<dbReference type="PANTHER" id="PTHR44329:SF288">
    <property type="entry name" value="MITOGEN-ACTIVATED PROTEIN KINASE KINASE KINASE 20"/>
    <property type="match status" value="1"/>
</dbReference>
<evidence type="ECO:0000313" key="6">
    <source>
        <dbReference type="EMBL" id="KAF9071880.1"/>
    </source>
</evidence>
<name>A0A9P5U9C9_9AGAR</name>
<evidence type="ECO:0000259" key="5">
    <source>
        <dbReference type="PROSITE" id="PS50011"/>
    </source>
</evidence>
<dbReference type="PANTHER" id="PTHR44329">
    <property type="entry name" value="SERINE/THREONINE-PROTEIN KINASE TNNI3K-RELATED"/>
    <property type="match status" value="1"/>
</dbReference>
<comment type="caution">
    <text evidence="6">The sequence shown here is derived from an EMBL/GenBank/DDBJ whole genome shotgun (WGS) entry which is preliminary data.</text>
</comment>
<dbReference type="InterPro" id="IPR020635">
    <property type="entry name" value="Tyr_kinase_cat_dom"/>
</dbReference>
<dbReference type="EMBL" id="JADNRY010000029">
    <property type="protein sequence ID" value="KAF9071880.1"/>
    <property type="molecule type" value="Genomic_DNA"/>
</dbReference>
<evidence type="ECO:0000256" key="1">
    <source>
        <dbReference type="ARBA" id="ARBA00022679"/>
    </source>
</evidence>
<dbReference type="InterPro" id="IPR011009">
    <property type="entry name" value="Kinase-like_dom_sf"/>
</dbReference>
<reference evidence="6" key="1">
    <citation type="submission" date="2020-11" db="EMBL/GenBank/DDBJ databases">
        <authorList>
            <consortium name="DOE Joint Genome Institute"/>
            <person name="Ahrendt S."/>
            <person name="Riley R."/>
            <person name="Andreopoulos W."/>
            <person name="Labutti K."/>
            <person name="Pangilinan J."/>
            <person name="Ruiz-Duenas F.J."/>
            <person name="Barrasa J.M."/>
            <person name="Sanchez-Garcia M."/>
            <person name="Camarero S."/>
            <person name="Miyauchi S."/>
            <person name="Serrano A."/>
            <person name="Linde D."/>
            <person name="Babiker R."/>
            <person name="Drula E."/>
            <person name="Ayuso-Fernandez I."/>
            <person name="Pacheco R."/>
            <person name="Padilla G."/>
            <person name="Ferreira P."/>
            <person name="Barriuso J."/>
            <person name="Kellner H."/>
            <person name="Castanera R."/>
            <person name="Alfaro M."/>
            <person name="Ramirez L."/>
            <person name="Pisabarro A.G."/>
            <person name="Kuo A."/>
            <person name="Tritt A."/>
            <person name="Lipzen A."/>
            <person name="He G."/>
            <person name="Yan M."/>
            <person name="Ng V."/>
            <person name="Cullen D."/>
            <person name="Martin F."/>
            <person name="Rosso M.-N."/>
            <person name="Henrissat B."/>
            <person name="Hibbett D."/>
            <person name="Martinez A.T."/>
            <person name="Grigoriev I.V."/>
        </authorList>
    </citation>
    <scope>NUCLEOTIDE SEQUENCE</scope>
    <source>
        <strain evidence="6">AH 40177</strain>
    </source>
</reference>
<evidence type="ECO:0000256" key="2">
    <source>
        <dbReference type="ARBA" id="ARBA00022741"/>
    </source>
</evidence>
<accession>A0A9P5U9C9</accession>
<keyword evidence="3 6" id="KW-0418">Kinase</keyword>
<keyword evidence="2" id="KW-0547">Nucleotide-binding</keyword>
<dbReference type="AlphaFoldDB" id="A0A9P5U9C9"/>
<dbReference type="Gene3D" id="1.10.510.10">
    <property type="entry name" value="Transferase(Phosphotransferase) domain 1"/>
    <property type="match status" value="1"/>
</dbReference>
<dbReference type="GO" id="GO:0004713">
    <property type="term" value="F:protein tyrosine kinase activity"/>
    <property type="evidence" value="ECO:0007669"/>
    <property type="project" value="InterPro"/>
</dbReference>
<dbReference type="InterPro" id="IPR051681">
    <property type="entry name" value="Ser/Thr_Kinases-Pseudokinases"/>
</dbReference>
<feature type="domain" description="Protein kinase" evidence="5">
    <location>
        <begin position="1"/>
        <end position="167"/>
    </location>
</feature>
<dbReference type="InterPro" id="IPR001245">
    <property type="entry name" value="Ser-Thr/Tyr_kinase_cat_dom"/>
</dbReference>
<dbReference type="GO" id="GO:0004674">
    <property type="term" value="F:protein serine/threonine kinase activity"/>
    <property type="evidence" value="ECO:0007669"/>
    <property type="project" value="TreeGrafter"/>
</dbReference>
<dbReference type="Pfam" id="PF07714">
    <property type="entry name" value="PK_Tyr_Ser-Thr"/>
    <property type="match status" value="1"/>
</dbReference>
<feature type="non-terminal residue" evidence="6">
    <location>
        <position position="169"/>
    </location>
</feature>